<evidence type="ECO:0000313" key="2">
    <source>
        <dbReference type="EMBL" id="PVG84725.1"/>
    </source>
</evidence>
<feature type="chain" id="PRO_5015494069" description="Periplasmic binding protein domain-containing protein" evidence="1">
    <location>
        <begin position="21"/>
        <end position="238"/>
    </location>
</feature>
<gene>
    <name evidence="2" type="ORF">DDE18_03765</name>
</gene>
<comment type="caution">
    <text evidence="2">The sequence shown here is derived from an EMBL/GenBank/DDBJ whole genome shotgun (WGS) entry which is preliminary data.</text>
</comment>
<evidence type="ECO:0000313" key="3">
    <source>
        <dbReference type="Proteomes" id="UP000246018"/>
    </source>
</evidence>
<dbReference type="OrthoDB" id="3783907at2"/>
<accession>A0A2T8FG96</accession>
<dbReference type="Gene3D" id="3.40.50.2300">
    <property type="match status" value="3"/>
</dbReference>
<keyword evidence="3" id="KW-1185">Reference proteome</keyword>
<evidence type="ECO:0008006" key="4">
    <source>
        <dbReference type="Google" id="ProtNLM"/>
    </source>
</evidence>
<keyword evidence="1" id="KW-0732">Signal</keyword>
<dbReference type="SUPFAM" id="SSF53822">
    <property type="entry name" value="Periplasmic binding protein-like I"/>
    <property type="match status" value="1"/>
</dbReference>
<name>A0A2T8FG96_9ACTN</name>
<protein>
    <recommendedName>
        <fullName evidence="4">Periplasmic binding protein domain-containing protein</fullName>
    </recommendedName>
</protein>
<feature type="signal peptide" evidence="1">
    <location>
        <begin position="1"/>
        <end position="20"/>
    </location>
</feature>
<organism evidence="2 3">
    <name type="scientific">Nocardioides gansuensis</name>
    <dbReference type="NCBI Taxonomy" id="2138300"/>
    <lineage>
        <taxon>Bacteria</taxon>
        <taxon>Bacillati</taxon>
        <taxon>Actinomycetota</taxon>
        <taxon>Actinomycetes</taxon>
        <taxon>Propionibacteriales</taxon>
        <taxon>Nocardioidaceae</taxon>
        <taxon>Nocardioides</taxon>
    </lineage>
</organism>
<dbReference type="Proteomes" id="UP000246018">
    <property type="component" value="Unassembled WGS sequence"/>
</dbReference>
<proteinExistence type="predicted"/>
<reference evidence="2 3" key="1">
    <citation type="submission" date="2018-04" db="EMBL/GenBank/DDBJ databases">
        <title>Genome of Nocardioides gansuensis WSJ-1.</title>
        <authorList>
            <person name="Wu S."/>
            <person name="Wang G."/>
        </authorList>
    </citation>
    <scope>NUCLEOTIDE SEQUENCE [LARGE SCALE GENOMIC DNA]</scope>
    <source>
        <strain evidence="2 3">WSJ-1</strain>
    </source>
</reference>
<dbReference type="EMBL" id="QDGZ01000001">
    <property type="protein sequence ID" value="PVG84725.1"/>
    <property type="molecule type" value="Genomic_DNA"/>
</dbReference>
<evidence type="ECO:0000256" key="1">
    <source>
        <dbReference type="SAM" id="SignalP"/>
    </source>
</evidence>
<dbReference type="AlphaFoldDB" id="A0A2T8FG96"/>
<sequence>MRRRLSALALIAAALPTSLAGCRYDDPVLVAFVAADAEDTHAQPADIEAFEQRVGQRCDGCAVEVYDASGDADTQARLVDQALAAGAAVLVLEPVDVEAAEELTTRAGEVPVVAFGELVPGADRFVGLDSAPPDGSSDTDAGDDVEAARDVVSGKSRSMVFVPARAMSEQAADVAVGLASQTPVDGATEHEGVPAWLFESEVVTRDELAEVLVKEGVVDLDALCSGETARRCADLGLR</sequence>
<dbReference type="RefSeq" id="WP_116570853.1">
    <property type="nucleotide sequence ID" value="NZ_QDGZ01000001.1"/>
</dbReference>
<dbReference type="PROSITE" id="PS51257">
    <property type="entry name" value="PROKAR_LIPOPROTEIN"/>
    <property type="match status" value="1"/>
</dbReference>
<dbReference type="InterPro" id="IPR028082">
    <property type="entry name" value="Peripla_BP_I"/>
</dbReference>